<dbReference type="PROSITE" id="PS50977">
    <property type="entry name" value="HTH_TETR_2"/>
    <property type="match status" value="1"/>
</dbReference>
<reference evidence="4 5" key="1">
    <citation type="submission" date="2016-10" db="EMBL/GenBank/DDBJ databases">
        <authorList>
            <person name="Varghese N."/>
            <person name="Submissions S."/>
        </authorList>
    </citation>
    <scope>NUCLEOTIDE SEQUENCE [LARGE SCALE GENOMIC DNA]</scope>
    <source>
        <strain evidence="4 5">ATCC 19403</strain>
    </source>
</reference>
<protein>
    <submittedName>
        <fullName evidence="4">Probable dihydroxyacetone kinase regulator</fullName>
    </submittedName>
</protein>
<dbReference type="SUPFAM" id="SSF46689">
    <property type="entry name" value="Homeodomain-like"/>
    <property type="match status" value="1"/>
</dbReference>
<organism evidence="4 5">
    <name type="scientific">Lacrimispora sphenoides JCM 1415</name>
    <dbReference type="NCBI Taxonomy" id="1297793"/>
    <lineage>
        <taxon>Bacteria</taxon>
        <taxon>Bacillati</taxon>
        <taxon>Bacillota</taxon>
        <taxon>Clostridia</taxon>
        <taxon>Lachnospirales</taxon>
        <taxon>Lachnospiraceae</taxon>
        <taxon>Lacrimispora</taxon>
    </lineage>
</organism>
<evidence type="ECO:0000256" key="2">
    <source>
        <dbReference type="PROSITE-ProRule" id="PRU00335"/>
    </source>
</evidence>
<gene>
    <name evidence="4" type="ORF">SAMN02745906_3544</name>
</gene>
<dbReference type="PANTHER" id="PTHR43479:SF7">
    <property type="entry name" value="TETR-FAMILY TRANSCRIPTIONAL REGULATOR"/>
    <property type="match status" value="1"/>
</dbReference>
<keyword evidence="5" id="KW-1185">Reference proteome</keyword>
<evidence type="ECO:0000313" key="4">
    <source>
        <dbReference type="EMBL" id="SET97237.1"/>
    </source>
</evidence>
<dbReference type="InterPro" id="IPR039532">
    <property type="entry name" value="TetR_C_Firmicutes"/>
</dbReference>
<evidence type="ECO:0000313" key="5">
    <source>
        <dbReference type="Proteomes" id="UP000198970"/>
    </source>
</evidence>
<proteinExistence type="predicted"/>
<evidence type="ECO:0000259" key="3">
    <source>
        <dbReference type="PROSITE" id="PS50977"/>
    </source>
</evidence>
<dbReference type="InterPro" id="IPR050624">
    <property type="entry name" value="HTH-type_Tx_Regulator"/>
</dbReference>
<dbReference type="Proteomes" id="UP000198970">
    <property type="component" value="Chromosome I"/>
</dbReference>
<feature type="DNA-binding region" description="H-T-H motif" evidence="2">
    <location>
        <begin position="27"/>
        <end position="46"/>
    </location>
</feature>
<dbReference type="EMBL" id="LT630003">
    <property type="protein sequence ID" value="SET97237.1"/>
    <property type="molecule type" value="Genomic_DNA"/>
</dbReference>
<dbReference type="Pfam" id="PF14278">
    <property type="entry name" value="TetR_C_8"/>
    <property type="match status" value="1"/>
</dbReference>
<evidence type="ECO:0000256" key="1">
    <source>
        <dbReference type="ARBA" id="ARBA00023125"/>
    </source>
</evidence>
<keyword evidence="1 2" id="KW-0238">DNA-binding</keyword>
<dbReference type="InterPro" id="IPR001647">
    <property type="entry name" value="HTH_TetR"/>
</dbReference>
<dbReference type="PANTHER" id="PTHR43479">
    <property type="entry name" value="ACREF/ENVCD OPERON REPRESSOR-RELATED"/>
    <property type="match status" value="1"/>
</dbReference>
<name>A0ABY1CEZ8_9FIRM</name>
<dbReference type="Gene3D" id="1.10.357.10">
    <property type="entry name" value="Tetracycline Repressor, domain 2"/>
    <property type="match status" value="1"/>
</dbReference>
<accession>A0ABY1CEZ8</accession>
<sequence length="190" mass="22333">MAKQYTKKMIRDMCIKMLNERPLNKITVKDIVKACDINRNTFYYHYPDIYAILSEIFQSELQNAIDEYNDTLSWEEGFLVAAKFAMENRRAVYHVYNSMQREELENYIFSVAGNVMYRYVERESESEGIQASTKDKKLIASFYQCALTEMVLRWIGSGMKEDPNVIIRRIGELFDGHITQSLKRSGKLNF</sequence>
<feature type="domain" description="HTH tetR-type" evidence="3">
    <location>
        <begin position="4"/>
        <end position="64"/>
    </location>
</feature>
<dbReference type="RefSeq" id="WP_100043064.1">
    <property type="nucleotide sequence ID" value="NZ_LT630003.1"/>
</dbReference>
<dbReference type="Pfam" id="PF00440">
    <property type="entry name" value="TetR_N"/>
    <property type="match status" value="1"/>
</dbReference>
<keyword evidence="4" id="KW-0808">Transferase</keyword>
<keyword evidence="4" id="KW-0418">Kinase</keyword>
<dbReference type="InterPro" id="IPR009057">
    <property type="entry name" value="Homeodomain-like_sf"/>
</dbReference>
<dbReference type="GO" id="GO:0016301">
    <property type="term" value="F:kinase activity"/>
    <property type="evidence" value="ECO:0007669"/>
    <property type="project" value="UniProtKB-KW"/>
</dbReference>